<name>A0AAV4WTF4_9ARAC</name>
<sequence length="90" mass="10394">MEHFVDRRGPFLSPRLCQYTKLQDMAIENPSANAPVPLHSAKAQEYLFDERNALEDYKATVRPNLSKIPEVIEVRDFVTNHCYVSPIMTE</sequence>
<dbReference type="EMBL" id="BPLQ01014987">
    <property type="protein sequence ID" value="GIY84934.1"/>
    <property type="molecule type" value="Genomic_DNA"/>
</dbReference>
<organism evidence="1 2">
    <name type="scientific">Caerostris darwini</name>
    <dbReference type="NCBI Taxonomy" id="1538125"/>
    <lineage>
        <taxon>Eukaryota</taxon>
        <taxon>Metazoa</taxon>
        <taxon>Ecdysozoa</taxon>
        <taxon>Arthropoda</taxon>
        <taxon>Chelicerata</taxon>
        <taxon>Arachnida</taxon>
        <taxon>Araneae</taxon>
        <taxon>Araneomorphae</taxon>
        <taxon>Entelegynae</taxon>
        <taxon>Araneoidea</taxon>
        <taxon>Araneidae</taxon>
        <taxon>Caerostris</taxon>
    </lineage>
</organism>
<evidence type="ECO:0000313" key="1">
    <source>
        <dbReference type="EMBL" id="GIY84934.1"/>
    </source>
</evidence>
<dbReference type="AlphaFoldDB" id="A0AAV4WTF4"/>
<comment type="caution">
    <text evidence="1">The sequence shown here is derived from an EMBL/GenBank/DDBJ whole genome shotgun (WGS) entry which is preliminary data.</text>
</comment>
<evidence type="ECO:0000313" key="2">
    <source>
        <dbReference type="Proteomes" id="UP001054837"/>
    </source>
</evidence>
<reference evidence="1 2" key="1">
    <citation type="submission" date="2021-06" db="EMBL/GenBank/DDBJ databases">
        <title>Caerostris darwini draft genome.</title>
        <authorList>
            <person name="Kono N."/>
            <person name="Arakawa K."/>
        </authorList>
    </citation>
    <scope>NUCLEOTIDE SEQUENCE [LARGE SCALE GENOMIC DNA]</scope>
</reference>
<accession>A0AAV4WTF4</accession>
<dbReference type="Proteomes" id="UP001054837">
    <property type="component" value="Unassembled WGS sequence"/>
</dbReference>
<keyword evidence="2" id="KW-1185">Reference proteome</keyword>
<protein>
    <submittedName>
        <fullName evidence="1">Uncharacterized protein</fullName>
    </submittedName>
</protein>
<proteinExistence type="predicted"/>
<gene>
    <name evidence="1" type="ORF">CDAR_618621</name>
</gene>